<feature type="compositionally biased region" description="Basic and acidic residues" evidence="1">
    <location>
        <begin position="1"/>
        <end position="11"/>
    </location>
</feature>
<evidence type="ECO:0000313" key="3">
    <source>
        <dbReference type="Proteomes" id="UP000664914"/>
    </source>
</evidence>
<organism evidence="2 3">
    <name type="scientific">Rhizorhabdus wittichii</name>
    <dbReference type="NCBI Taxonomy" id="160791"/>
    <lineage>
        <taxon>Bacteria</taxon>
        <taxon>Pseudomonadati</taxon>
        <taxon>Pseudomonadota</taxon>
        <taxon>Alphaproteobacteria</taxon>
        <taxon>Sphingomonadales</taxon>
        <taxon>Sphingomonadaceae</taxon>
        <taxon>Rhizorhabdus</taxon>
    </lineage>
</organism>
<name>A0A975D625_9SPHN</name>
<gene>
    <name evidence="2" type="ORF">HRJ34_09635</name>
</gene>
<feature type="region of interest" description="Disordered" evidence="1">
    <location>
        <begin position="83"/>
        <end position="106"/>
    </location>
</feature>
<dbReference type="EMBL" id="CP059319">
    <property type="protein sequence ID" value="QTH23735.1"/>
    <property type="molecule type" value="Genomic_DNA"/>
</dbReference>
<sequence length="201" mass="22055">MAKDPNYDRYKGIVTLPNPWGPPPRPYRVDEDGRIIYRDEELDAVRSLGEEKPVRLAELGQTDWNGYEAMRAQGQRHGKVLKDTYDDAFPPQDPNAPPPPASRQYSLPPGAKPVAWDHQHRFLLGKDGRPIENPAFRQAFDATETNTAGVVWDLGKIAVPGLGALRGLGMGLRGAQAMVGVSTAKEGYDLAKGRGSRKGAR</sequence>
<dbReference type="RefSeq" id="WP_012050599.1">
    <property type="nucleotide sequence ID" value="NZ_CP059319.1"/>
</dbReference>
<evidence type="ECO:0000313" key="2">
    <source>
        <dbReference type="EMBL" id="QTH23735.1"/>
    </source>
</evidence>
<reference evidence="2" key="2">
    <citation type="submission" date="2021-04" db="EMBL/GenBank/DDBJ databases">
        <title>Isolation and genomic analysis of the ibuprofen-degrading bacterium Sphingomonas strain MPO218.</title>
        <authorList>
            <person name="Aulestia M."/>
            <person name="Flores A."/>
            <person name="Mangas E.L."/>
            <person name="Perez-Pulido A.J."/>
            <person name="Santero E."/>
            <person name="Camacho E.M."/>
        </authorList>
    </citation>
    <scope>NUCLEOTIDE SEQUENCE</scope>
    <source>
        <strain evidence="2">MPO218</strain>
    </source>
</reference>
<evidence type="ECO:0000256" key="1">
    <source>
        <dbReference type="SAM" id="MobiDB-lite"/>
    </source>
</evidence>
<reference evidence="2" key="1">
    <citation type="submission" date="2020-07" db="EMBL/GenBank/DDBJ databases">
        <authorList>
            <person name="Camacho E."/>
        </authorList>
    </citation>
    <scope>NUCLEOTIDE SEQUENCE</scope>
    <source>
        <strain evidence="2">MPO218</strain>
    </source>
</reference>
<protein>
    <submittedName>
        <fullName evidence="2">Uncharacterized protein</fullName>
    </submittedName>
</protein>
<proteinExistence type="predicted"/>
<dbReference type="Proteomes" id="UP000664914">
    <property type="component" value="Chromosome"/>
</dbReference>
<feature type="region of interest" description="Disordered" evidence="1">
    <location>
        <begin position="1"/>
        <end position="26"/>
    </location>
</feature>
<dbReference type="AlphaFoldDB" id="A0A975D625"/>
<accession>A0A975D625</accession>
<feature type="compositionally biased region" description="Pro residues" evidence="1">
    <location>
        <begin position="91"/>
        <end position="101"/>
    </location>
</feature>